<accession>A0AAE0M678</accession>
<feature type="compositionally biased region" description="Basic and acidic residues" evidence="1">
    <location>
        <begin position="219"/>
        <end position="240"/>
    </location>
</feature>
<dbReference type="AlphaFoldDB" id="A0AAE0M678"/>
<feature type="compositionally biased region" description="Polar residues" evidence="1">
    <location>
        <begin position="377"/>
        <end position="389"/>
    </location>
</feature>
<organism evidence="2 3">
    <name type="scientific">Cercophora scortea</name>
    <dbReference type="NCBI Taxonomy" id="314031"/>
    <lineage>
        <taxon>Eukaryota</taxon>
        <taxon>Fungi</taxon>
        <taxon>Dikarya</taxon>
        <taxon>Ascomycota</taxon>
        <taxon>Pezizomycotina</taxon>
        <taxon>Sordariomycetes</taxon>
        <taxon>Sordariomycetidae</taxon>
        <taxon>Sordariales</taxon>
        <taxon>Lasiosphaeriaceae</taxon>
        <taxon>Cercophora</taxon>
    </lineage>
</organism>
<protein>
    <submittedName>
        <fullName evidence="2">Uncharacterized protein</fullName>
    </submittedName>
</protein>
<evidence type="ECO:0000313" key="3">
    <source>
        <dbReference type="Proteomes" id="UP001286456"/>
    </source>
</evidence>
<comment type="caution">
    <text evidence="2">The sequence shown here is derived from an EMBL/GenBank/DDBJ whole genome shotgun (WGS) entry which is preliminary data.</text>
</comment>
<feature type="region of interest" description="Disordered" evidence="1">
    <location>
        <begin position="101"/>
        <end position="342"/>
    </location>
</feature>
<feature type="compositionally biased region" description="Polar residues" evidence="1">
    <location>
        <begin position="509"/>
        <end position="531"/>
    </location>
</feature>
<reference evidence="2" key="2">
    <citation type="submission" date="2023-06" db="EMBL/GenBank/DDBJ databases">
        <authorList>
            <consortium name="Lawrence Berkeley National Laboratory"/>
            <person name="Haridas S."/>
            <person name="Hensen N."/>
            <person name="Bonometti L."/>
            <person name="Westerberg I."/>
            <person name="Brannstrom I.O."/>
            <person name="Guillou S."/>
            <person name="Cros-Aarteil S."/>
            <person name="Calhoun S."/>
            <person name="Kuo A."/>
            <person name="Mondo S."/>
            <person name="Pangilinan J."/>
            <person name="Riley R."/>
            <person name="Labutti K."/>
            <person name="Andreopoulos B."/>
            <person name="Lipzen A."/>
            <person name="Chen C."/>
            <person name="Yanf M."/>
            <person name="Daum C."/>
            <person name="Ng V."/>
            <person name="Clum A."/>
            <person name="Steindorff A."/>
            <person name="Ohm R."/>
            <person name="Martin F."/>
            <person name="Silar P."/>
            <person name="Natvig D."/>
            <person name="Lalanne C."/>
            <person name="Gautier V."/>
            <person name="Ament-Velasquez S.L."/>
            <person name="Kruys A."/>
            <person name="Hutchinson M.I."/>
            <person name="Powell A.J."/>
            <person name="Barry K."/>
            <person name="Miller A.N."/>
            <person name="Grigoriev I.V."/>
            <person name="Debuchy R."/>
            <person name="Gladieux P."/>
            <person name="Thoren M.H."/>
            <person name="Johannesson H."/>
        </authorList>
    </citation>
    <scope>NUCLEOTIDE SEQUENCE</scope>
    <source>
        <strain evidence="2">SMH4131-1</strain>
    </source>
</reference>
<feature type="compositionally biased region" description="Basic and acidic residues" evidence="1">
    <location>
        <begin position="131"/>
        <end position="162"/>
    </location>
</feature>
<proteinExistence type="predicted"/>
<feature type="compositionally biased region" description="Basic and acidic residues" evidence="1">
    <location>
        <begin position="200"/>
        <end position="212"/>
    </location>
</feature>
<evidence type="ECO:0000256" key="1">
    <source>
        <dbReference type="SAM" id="MobiDB-lite"/>
    </source>
</evidence>
<dbReference type="EMBL" id="JAUEPO010000005">
    <property type="protein sequence ID" value="KAK3320956.1"/>
    <property type="molecule type" value="Genomic_DNA"/>
</dbReference>
<sequence length="771" mass="85323">MKGTMDGAAQSINKVAQRILPDRPHHLSATVSGRYPEPSGFWFTHRSGPLQYMTYLSDAHRGVLMTRPSYDIYIEADSAPAPMPAKLLARGEVKKMSIKDYQNRKKSISPADNDMAIKMDARSNGTTTAKTAKENGKAEEPRSKEKVERRQDSRPEKPRAELNGDSIRISSSQSKPQPDAVSSRKRNAEMDRNLPPQKRLKSESSPRLDHVRSSNSKPEPARDRERLNEKSHKDATRESLHPTINGLPPPETDRDRDNSASPRSTIQVNGTRARSSSMTPPPRRMDSEVGTKSIVPALLSPLHPSLFESDPEDQDRVRRRPGEKAPAKAQTTSSAIPQKRPRTIFEIPPLLSPTLPPIVEAELARVKKTPTKGDISRWSSQLSESPSSARKTRMVPEVMEDEEPSRPSLMVSFKFKKQNYVKRAKELLSLPSKSAKNAIKKERSISVDETPPPPPAKKRPRITEEVPAEPIIPKRSKVTADILSAKSSGGGGGSGGLSTPLKQGAPTMSRVTSSQSQANTPSNSQALTLTPGTGDRKPALTDSASDAARPRTSSATIESLKKRHEEYMTLGTKLKHTRDSLCRTVPRDEKRITVLHFEMVLSYMVAFYSLNQARMQDRKVCEIGLWEALLPHLHELKSRVVSNRPLRALALQLNALCLEQVTLAFGTLDPGMAAQHFVKWAKLDRGRVPMWVDATNSSDGVTDRGLKTLVGPWTKVEDAVVAALAIMRRWAERDGVQWRAVIMRERDKDREKAPGLGPGPVNGLLKAERAG</sequence>
<reference evidence="2" key="1">
    <citation type="journal article" date="2023" name="Mol. Phylogenet. Evol.">
        <title>Genome-scale phylogeny and comparative genomics of the fungal order Sordariales.</title>
        <authorList>
            <person name="Hensen N."/>
            <person name="Bonometti L."/>
            <person name="Westerberg I."/>
            <person name="Brannstrom I.O."/>
            <person name="Guillou S."/>
            <person name="Cros-Aarteil S."/>
            <person name="Calhoun S."/>
            <person name="Haridas S."/>
            <person name="Kuo A."/>
            <person name="Mondo S."/>
            <person name="Pangilinan J."/>
            <person name="Riley R."/>
            <person name="LaButti K."/>
            <person name="Andreopoulos B."/>
            <person name="Lipzen A."/>
            <person name="Chen C."/>
            <person name="Yan M."/>
            <person name="Daum C."/>
            <person name="Ng V."/>
            <person name="Clum A."/>
            <person name="Steindorff A."/>
            <person name="Ohm R.A."/>
            <person name="Martin F."/>
            <person name="Silar P."/>
            <person name="Natvig D.O."/>
            <person name="Lalanne C."/>
            <person name="Gautier V."/>
            <person name="Ament-Velasquez S.L."/>
            <person name="Kruys A."/>
            <person name="Hutchinson M.I."/>
            <person name="Powell A.J."/>
            <person name="Barry K."/>
            <person name="Miller A.N."/>
            <person name="Grigoriev I.V."/>
            <person name="Debuchy R."/>
            <person name="Gladieux P."/>
            <person name="Hiltunen Thoren M."/>
            <person name="Johannesson H."/>
        </authorList>
    </citation>
    <scope>NUCLEOTIDE SEQUENCE</scope>
    <source>
        <strain evidence="2">SMH4131-1</strain>
    </source>
</reference>
<keyword evidence="3" id="KW-1185">Reference proteome</keyword>
<gene>
    <name evidence="2" type="ORF">B0T19DRAFT_487385</name>
</gene>
<evidence type="ECO:0000313" key="2">
    <source>
        <dbReference type="EMBL" id="KAK3320956.1"/>
    </source>
</evidence>
<name>A0AAE0M678_9PEZI</name>
<feature type="compositionally biased region" description="Polar residues" evidence="1">
    <location>
        <begin position="259"/>
        <end position="278"/>
    </location>
</feature>
<feature type="region of interest" description="Disordered" evidence="1">
    <location>
        <begin position="368"/>
        <end position="405"/>
    </location>
</feature>
<feature type="compositionally biased region" description="Basic and acidic residues" evidence="1">
    <location>
        <begin position="314"/>
        <end position="326"/>
    </location>
</feature>
<feature type="region of interest" description="Disordered" evidence="1">
    <location>
        <begin position="431"/>
        <end position="555"/>
    </location>
</feature>
<feature type="region of interest" description="Disordered" evidence="1">
    <location>
        <begin position="747"/>
        <end position="771"/>
    </location>
</feature>
<dbReference type="Proteomes" id="UP001286456">
    <property type="component" value="Unassembled WGS sequence"/>
</dbReference>